<keyword evidence="4" id="KW-0732">Signal</keyword>
<organism evidence="5 6">
    <name type="scientific">Exophiala sideris</name>
    <dbReference type="NCBI Taxonomy" id="1016849"/>
    <lineage>
        <taxon>Eukaryota</taxon>
        <taxon>Fungi</taxon>
        <taxon>Dikarya</taxon>
        <taxon>Ascomycota</taxon>
        <taxon>Pezizomycotina</taxon>
        <taxon>Eurotiomycetes</taxon>
        <taxon>Chaetothyriomycetidae</taxon>
        <taxon>Chaetothyriales</taxon>
        <taxon>Herpotrichiellaceae</taxon>
        <taxon>Exophiala</taxon>
    </lineage>
</organism>
<sequence>MLSQLTTVLAFLTALAASSPYTPNVRHRRQSSNSSSSTNSTLITDLSIIQSYWGQITPYADNAENYFGVNATGLPNGCQVEQAHLLQRHGARFPTSTFDDGANDENFAAKVYNFTSKANSSAQFTGPLTFLNTYQYQMGESYLVGQGASQLFQAGVTFWERYGRTLYNATPGQLAYNATYSNGTARPKPVLRTTSQSRIENSEINWALGFFGPSFLTTPNPTLANASSPFNVVIIPEGGTENNTLASYDSCFNDNNDPEGFLGDHDLMSEYVPLYLATATQRMAQYVPSGFNWTVNDTYAMQSICAYETNYLGRSDFCTLFTEEEWSGFENTLDMEYYYDYSYGNPTGRAQGIGYLQELLARLQNEYITSSNSSVNSSLTNNSASFPLNQPFYADITHDDIIVSVLTAASLDYLRDPPSLTQYPPDPNRHFILSHLTPFAGRLVTEVIGCGSPSPPVQSSSRTLYYSGQYGYKASNATYKFIRMRLNNGILPLSTIRGGYCGNRADGLCPLSAFIESQQSAYSQSNYNYVCFANYTVPFPNNGTDYDGTLFSGSAARRF</sequence>
<dbReference type="AlphaFoldDB" id="A0A0D1XDU2"/>
<dbReference type="CDD" id="cd07061">
    <property type="entry name" value="HP_HAP_like"/>
    <property type="match status" value="1"/>
</dbReference>
<feature type="chain" id="PRO_5002236354" description="3-phytase" evidence="4">
    <location>
        <begin position="18"/>
        <end position="559"/>
    </location>
</feature>
<dbReference type="GO" id="GO:0003993">
    <property type="term" value="F:acid phosphatase activity"/>
    <property type="evidence" value="ECO:0007669"/>
    <property type="project" value="TreeGrafter"/>
</dbReference>
<keyword evidence="3" id="KW-0378">Hydrolase</keyword>
<dbReference type="EMBL" id="KN846951">
    <property type="protein sequence ID" value="KIV86141.1"/>
    <property type="molecule type" value="Genomic_DNA"/>
</dbReference>
<proteinExistence type="inferred from homology"/>
<dbReference type="OrthoDB" id="6509975at2759"/>
<dbReference type="STRING" id="1016849.A0A0D1XDU2"/>
<reference evidence="5 6" key="1">
    <citation type="submission" date="2015-01" db="EMBL/GenBank/DDBJ databases">
        <title>The Genome Sequence of Exophiala sideris CBS121828.</title>
        <authorList>
            <consortium name="The Broad Institute Genomics Platform"/>
            <person name="Cuomo C."/>
            <person name="de Hoog S."/>
            <person name="Gorbushina A."/>
            <person name="Stielow B."/>
            <person name="Teixiera M."/>
            <person name="Abouelleil A."/>
            <person name="Chapman S.B."/>
            <person name="Priest M."/>
            <person name="Young S.K."/>
            <person name="Wortman J."/>
            <person name="Nusbaum C."/>
            <person name="Birren B."/>
        </authorList>
    </citation>
    <scope>NUCLEOTIDE SEQUENCE [LARGE SCALE GENOMIC DNA]</scope>
    <source>
        <strain evidence="5 6">CBS 121828</strain>
    </source>
</reference>
<dbReference type="EC" id="3.1.3.8" evidence="2"/>
<evidence type="ECO:0000313" key="5">
    <source>
        <dbReference type="EMBL" id="KIV86141.1"/>
    </source>
</evidence>
<dbReference type="Pfam" id="PF00328">
    <property type="entry name" value="His_Phos_2"/>
    <property type="match status" value="1"/>
</dbReference>
<feature type="signal peptide" evidence="4">
    <location>
        <begin position="1"/>
        <end position="17"/>
    </location>
</feature>
<evidence type="ECO:0000256" key="1">
    <source>
        <dbReference type="ARBA" id="ARBA00005375"/>
    </source>
</evidence>
<protein>
    <recommendedName>
        <fullName evidence="2">3-phytase</fullName>
        <ecNumber evidence="2">3.1.3.8</ecNumber>
    </recommendedName>
</protein>
<name>A0A0D1XDU2_9EURO</name>
<evidence type="ECO:0000256" key="3">
    <source>
        <dbReference type="ARBA" id="ARBA00022801"/>
    </source>
</evidence>
<dbReference type="PROSITE" id="PS00616">
    <property type="entry name" value="HIS_ACID_PHOSPHAT_1"/>
    <property type="match status" value="1"/>
</dbReference>
<dbReference type="SUPFAM" id="SSF53254">
    <property type="entry name" value="Phosphoglycerate mutase-like"/>
    <property type="match status" value="1"/>
</dbReference>
<dbReference type="Proteomes" id="UP000053599">
    <property type="component" value="Unassembled WGS sequence"/>
</dbReference>
<accession>A0A0D1XDU2</accession>
<gene>
    <name evidence="5" type="ORF">PV11_01775</name>
</gene>
<dbReference type="PANTHER" id="PTHR20963">
    <property type="entry name" value="MULTIPLE INOSITOL POLYPHOSPHATE PHOSPHATASE-RELATED"/>
    <property type="match status" value="1"/>
</dbReference>
<dbReference type="InterPro" id="IPR033379">
    <property type="entry name" value="Acid_Pase_AS"/>
</dbReference>
<dbReference type="Gene3D" id="3.40.50.1240">
    <property type="entry name" value="Phosphoglycerate mutase-like"/>
    <property type="match status" value="1"/>
</dbReference>
<evidence type="ECO:0000313" key="6">
    <source>
        <dbReference type="Proteomes" id="UP000053599"/>
    </source>
</evidence>
<dbReference type="PANTHER" id="PTHR20963:SF43">
    <property type="entry name" value="PUTATIVE (AFU_ORTHOLOGUE AFUA_7G01240)-RELATED"/>
    <property type="match status" value="1"/>
</dbReference>
<comment type="similarity">
    <text evidence="1">Belongs to the histidine acid phosphatase family.</text>
</comment>
<dbReference type="InterPro" id="IPR029033">
    <property type="entry name" value="His_PPase_superfam"/>
</dbReference>
<dbReference type="GO" id="GO:0016158">
    <property type="term" value="F:inositol hexakisphosphate 3-phosphatase activity"/>
    <property type="evidence" value="ECO:0007669"/>
    <property type="project" value="UniProtKB-EC"/>
</dbReference>
<evidence type="ECO:0000256" key="2">
    <source>
        <dbReference type="ARBA" id="ARBA00012632"/>
    </source>
</evidence>
<dbReference type="InterPro" id="IPR000560">
    <property type="entry name" value="His_Pase_clade-2"/>
</dbReference>
<evidence type="ECO:0000256" key="4">
    <source>
        <dbReference type="SAM" id="SignalP"/>
    </source>
</evidence>
<dbReference type="HOGENOM" id="CLU_020880_2_0_1"/>